<dbReference type="GO" id="GO:0001653">
    <property type="term" value="F:peptide receptor activity"/>
    <property type="evidence" value="ECO:0007669"/>
    <property type="project" value="TreeGrafter"/>
</dbReference>
<dbReference type="InterPro" id="IPR029787">
    <property type="entry name" value="Nucleotide_cyclase"/>
</dbReference>
<dbReference type="GO" id="GO:0035556">
    <property type="term" value="P:intracellular signal transduction"/>
    <property type="evidence" value="ECO:0007669"/>
    <property type="project" value="InterPro"/>
</dbReference>
<feature type="region of interest" description="Disordered" evidence="7">
    <location>
        <begin position="325"/>
        <end position="344"/>
    </location>
</feature>
<feature type="region of interest" description="Disordered" evidence="7">
    <location>
        <begin position="1"/>
        <end position="45"/>
    </location>
</feature>
<feature type="region of interest" description="Disordered" evidence="7">
    <location>
        <begin position="977"/>
        <end position="1000"/>
    </location>
</feature>
<proteinExistence type="predicted"/>
<dbReference type="Gene3D" id="3.30.70.1230">
    <property type="entry name" value="Nucleotide cyclase"/>
    <property type="match status" value="1"/>
</dbReference>
<reference evidence="9" key="1">
    <citation type="journal article" date="2021" name="Proc. Natl. Acad. Sci. U.S.A.">
        <title>Three genomes in the algal genus Volvox reveal the fate of a haploid sex-determining region after a transition to homothallism.</title>
        <authorList>
            <person name="Yamamoto K."/>
            <person name="Hamaji T."/>
            <person name="Kawai-Toyooka H."/>
            <person name="Matsuzaki R."/>
            <person name="Takahashi F."/>
            <person name="Nishimura Y."/>
            <person name="Kawachi M."/>
            <person name="Noguchi H."/>
            <person name="Minakuchi Y."/>
            <person name="Umen J.G."/>
            <person name="Toyoda A."/>
            <person name="Nozaki H."/>
        </authorList>
    </citation>
    <scope>NUCLEOTIDE SEQUENCE</scope>
    <source>
        <strain evidence="9">NIES-3785</strain>
    </source>
</reference>
<dbReference type="Proteomes" id="UP000722791">
    <property type="component" value="Unassembled WGS sequence"/>
</dbReference>
<evidence type="ECO:0000256" key="4">
    <source>
        <dbReference type="ARBA" id="ARBA00022989"/>
    </source>
</evidence>
<accession>A0A8J4GI10</accession>
<feature type="region of interest" description="Disordered" evidence="7">
    <location>
        <begin position="351"/>
        <end position="391"/>
    </location>
</feature>
<evidence type="ECO:0000259" key="8">
    <source>
        <dbReference type="PROSITE" id="PS50125"/>
    </source>
</evidence>
<feature type="compositionally biased region" description="Low complexity" evidence="7">
    <location>
        <begin position="919"/>
        <end position="934"/>
    </location>
</feature>
<keyword evidence="3" id="KW-0547">Nucleotide-binding</keyword>
<evidence type="ECO:0000256" key="5">
    <source>
        <dbReference type="ARBA" id="ARBA00023136"/>
    </source>
</evidence>
<keyword evidence="2" id="KW-0812">Transmembrane</keyword>
<name>A0A8J4GI10_9CHLO</name>
<dbReference type="Pfam" id="PF00211">
    <property type="entry name" value="Guanylate_cyc"/>
    <property type="match status" value="1"/>
</dbReference>
<gene>
    <name evidence="9" type="ORF">Vretimale_12235</name>
</gene>
<dbReference type="InterPro" id="IPR050401">
    <property type="entry name" value="Cyclic_nucleotide_synthase"/>
</dbReference>
<evidence type="ECO:0000256" key="6">
    <source>
        <dbReference type="ARBA" id="ARBA00023239"/>
    </source>
</evidence>
<evidence type="ECO:0000256" key="7">
    <source>
        <dbReference type="SAM" id="MobiDB-lite"/>
    </source>
</evidence>
<keyword evidence="4" id="KW-1133">Transmembrane helix</keyword>
<dbReference type="PANTHER" id="PTHR11920">
    <property type="entry name" value="GUANYLYL CYCLASE"/>
    <property type="match status" value="1"/>
</dbReference>
<dbReference type="GO" id="GO:0004383">
    <property type="term" value="F:guanylate cyclase activity"/>
    <property type="evidence" value="ECO:0007669"/>
    <property type="project" value="TreeGrafter"/>
</dbReference>
<evidence type="ECO:0000313" key="9">
    <source>
        <dbReference type="EMBL" id="GIM08173.1"/>
    </source>
</evidence>
<protein>
    <recommendedName>
        <fullName evidence="8">Guanylate cyclase domain-containing protein</fullName>
    </recommendedName>
</protein>
<evidence type="ECO:0000256" key="2">
    <source>
        <dbReference type="ARBA" id="ARBA00022692"/>
    </source>
</evidence>
<dbReference type="PANTHER" id="PTHR11920:SF335">
    <property type="entry name" value="GUANYLATE CYCLASE"/>
    <property type="match status" value="1"/>
</dbReference>
<evidence type="ECO:0000256" key="1">
    <source>
        <dbReference type="ARBA" id="ARBA00004370"/>
    </source>
</evidence>
<comment type="subcellular location">
    <subcellularLocation>
        <location evidence="1">Membrane</location>
    </subcellularLocation>
</comment>
<sequence>AFVGSGHEASDSVRRSSRARQGTTSSFHVDEGPPPPPASPFAGPRWPLGFAQESVVAQQYSRATVGAAATACVSEQHPSSLRKAQNLAAAFSSQGGGGRCRAGASTAAMAAIGTAYSTTGSTNSVDVGGFGLGLLGRSHSLCCVSGAPSSPASPGASPLGGVGGSGCGSSSGLGRGSRGRNVSRAQSCAVIIPTRGAQRVRTNARNSHTLLGADLVHGATVGYEAAVAMGASVGGGAGGGGMSGSQATPPTMSQSITAAGLAMSMSTSRPPSSRVLIFAAGLRTAPPSMAAGLGVTMTSGSCLRTQSSFTPSLSSAAVTACGGGGGGGGGGTTTALSSGGDDLAGEFWMVRPRPGHPQTQRSLNAPTLPARGPSTPQPTAMPSRGSSGSQAWVQAPLPSQCATSGIAAAAAPATTYNGGGGASVPAPGAPPGNSAAATISRPGHWCSGASVGSCRSRFFTCPDSQGGVASLGTATGDGADGAAAVGMASSPDPTHSTPISGSAAVSGRCPTGGLRSMGCPHELRAGCGSSSGAAAASSGVMSVGASGATAGAAAVEVTECWHEITCTGITDPATGAPAIVLVQRDVTTKVLAERHVAQVSETEHRLLEQIFPRHVLQYMMEENCKRMGGGHRLQSSGSGKLEGSGAERQQGDSRGEGPATGAASEAASHVTADWRPYVRDYNRLATWHPKVTLMFADMPGFAPMCGTLPPRVVMTFLHDLFAAFDEMLDEHKVYKVETIGDCYVVAGGLIYEDEDGMAAVHEAGVEPDQARNVFAFSKAMLEAASKVTFPTTGEPVRLRVGIHSGPVVSGLVGTRMPRFCLFGDTINTASRMESTGVAGCVHASDSAFEMLGEVVKAEDGWTATGGIEVKGKGFMQTHLWTPPAPTVPAAGTVAASPKNDLARALRMRNPPKRTAEGLPAAAVSSSSVMSTPSPMVGAATTAPAVELRSRLSDGNLVIQGAGVPALSLCLHANGSSSNGGAVTAGGPTSRTGTGADAGPKTSQDIIAAATAQAPASMAPASLMAAAATHFTDSSIRTFAARPTRFMPISNVGAAGIATAAGNDGGNGGQPSAQGVIARSVSAPSTAILHLLAPSALVSTAAACEEDTGMQPTAAGTALLRERELESVVQAPLQPIPLTLPLSGGNTISSAPTVPVAAKDAAAAVTIPRVPCKAETNAVASVTGPKNVCLENAAGRASAPVLMFPTSELDLTFNVATVAAVMAERAAMPPLLAGHVAEAHVAELQCSVPQDAAVVSGANTVTSVANTAAALVVNPSWLLSEENEGGFGIGSGNVGSGAVGSGAVGSGAVGSGTVGSGAMQMFMAGPPYGSLPLRVGGIFGSPASSAATGGLASNVLMQGSPTFRVAVHNSSNIGNGAPVAGLGVGSLPALLPSQGGASVSLYVPTRFG</sequence>
<keyword evidence="6" id="KW-0456">Lyase</keyword>
<feature type="compositionally biased region" description="Polar residues" evidence="7">
    <location>
        <begin position="377"/>
        <end position="391"/>
    </location>
</feature>
<evidence type="ECO:0000256" key="3">
    <source>
        <dbReference type="ARBA" id="ARBA00022741"/>
    </source>
</evidence>
<feature type="compositionally biased region" description="Gly residues" evidence="7">
    <location>
        <begin position="158"/>
        <end position="176"/>
    </location>
</feature>
<dbReference type="GO" id="GO:0000166">
    <property type="term" value="F:nucleotide binding"/>
    <property type="evidence" value="ECO:0007669"/>
    <property type="project" value="UniProtKB-KW"/>
</dbReference>
<dbReference type="SUPFAM" id="SSF55073">
    <property type="entry name" value="Nucleotide cyclase"/>
    <property type="match status" value="1"/>
</dbReference>
<dbReference type="GO" id="GO:0005886">
    <property type="term" value="C:plasma membrane"/>
    <property type="evidence" value="ECO:0007669"/>
    <property type="project" value="TreeGrafter"/>
</dbReference>
<dbReference type="GO" id="GO:0004016">
    <property type="term" value="F:adenylate cyclase activity"/>
    <property type="evidence" value="ECO:0007669"/>
    <property type="project" value="TreeGrafter"/>
</dbReference>
<feature type="region of interest" description="Disordered" evidence="7">
    <location>
        <begin position="627"/>
        <end position="667"/>
    </location>
</feature>
<evidence type="ECO:0000313" key="10">
    <source>
        <dbReference type="Proteomes" id="UP000722791"/>
    </source>
</evidence>
<comment type="caution">
    <text evidence="9">The sequence shown here is derived from an EMBL/GenBank/DDBJ whole genome shotgun (WGS) entry which is preliminary data.</text>
</comment>
<keyword evidence="5" id="KW-0472">Membrane</keyword>
<feature type="domain" description="Guanylate cyclase" evidence="8">
    <location>
        <begin position="692"/>
        <end position="833"/>
    </location>
</feature>
<feature type="region of interest" description="Disordered" evidence="7">
    <location>
        <begin position="153"/>
        <end position="180"/>
    </location>
</feature>
<feature type="compositionally biased region" description="Polar residues" evidence="7">
    <location>
        <begin position="977"/>
        <end position="992"/>
    </location>
</feature>
<dbReference type="CDD" id="cd07302">
    <property type="entry name" value="CHD"/>
    <property type="match status" value="1"/>
</dbReference>
<dbReference type="PROSITE" id="PS50125">
    <property type="entry name" value="GUANYLATE_CYCLASE_2"/>
    <property type="match status" value="1"/>
</dbReference>
<dbReference type="InterPro" id="IPR001054">
    <property type="entry name" value="A/G_cyclase"/>
</dbReference>
<feature type="region of interest" description="Disordered" evidence="7">
    <location>
        <begin position="912"/>
        <end position="934"/>
    </location>
</feature>
<dbReference type="GO" id="GO:0007168">
    <property type="term" value="P:receptor guanylyl cyclase signaling pathway"/>
    <property type="evidence" value="ECO:0007669"/>
    <property type="project" value="TreeGrafter"/>
</dbReference>
<dbReference type="EMBL" id="BNCQ01000027">
    <property type="protein sequence ID" value="GIM08173.1"/>
    <property type="molecule type" value="Genomic_DNA"/>
</dbReference>
<dbReference type="SMART" id="SM00044">
    <property type="entry name" value="CYCc"/>
    <property type="match status" value="1"/>
</dbReference>
<feature type="non-terminal residue" evidence="9">
    <location>
        <position position="1"/>
    </location>
</feature>
<organism evidence="9 10">
    <name type="scientific">Volvox reticuliferus</name>
    <dbReference type="NCBI Taxonomy" id="1737510"/>
    <lineage>
        <taxon>Eukaryota</taxon>
        <taxon>Viridiplantae</taxon>
        <taxon>Chlorophyta</taxon>
        <taxon>core chlorophytes</taxon>
        <taxon>Chlorophyceae</taxon>
        <taxon>CS clade</taxon>
        <taxon>Chlamydomonadales</taxon>
        <taxon>Volvocaceae</taxon>
        <taxon>Volvox</taxon>
    </lineage>
</organism>